<dbReference type="EC" id="3.5.1.28" evidence="2"/>
<dbReference type="EMBL" id="CP040710">
    <property type="protein sequence ID" value="QCX02355.1"/>
    <property type="molecule type" value="Genomic_DNA"/>
</dbReference>
<comment type="catalytic activity">
    <reaction evidence="1">
        <text>Hydrolyzes the link between N-acetylmuramoyl residues and L-amino acid residues in certain cell-wall glycopeptides.</text>
        <dbReference type="EC" id="3.5.1.28"/>
    </reaction>
</comment>
<dbReference type="InterPro" id="IPR002508">
    <property type="entry name" value="MurNAc-LAA_cat"/>
</dbReference>
<keyword evidence="3" id="KW-0378">Hydrolase</keyword>
<feature type="domain" description="MurNAc-LAA" evidence="4">
    <location>
        <begin position="92"/>
        <end position="208"/>
    </location>
</feature>
<dbReference type="GO" id="GO:0009253">
    <property type="term" value="P:peptidoglycan catabolic process"/>
    <property type="evidence" value="ECO:0007669"/>
    <property type="project" value="InterPro"/>
</dbReference>
<proteinExistence type="predicted"/>
<evidence type="ECO:0000313" key="5">
    <source>
        <dbReference type="EMBL" id="QCX02355.1"/>
    </source>
</evidence>
<accession>A0A5B7SU92</accession>
<evidence type="ECO:0000256" key="1">
    <source>
        <dbReference type="ARBA" id="ARBA00001561"/>
    </source>
</evidence>
<dbReference type="PANTHER" id="PTHR30404">
    <property type="entry name" value="N-ACETYLMURAMOYL-L-ALANINE AMIDASE"/>
    <property type="match status" value="1"/>
</dbReference>
<evidence type="ECO:0000256" key="3">
    <source>
        <dbReference type="ARBA" id="ARBA00022801"/>
    </source>
</evidence>
<dbReference type="GO" id="GO:0008745">
    <property type="term" value="F:N-acetylmuramoyl-L-alanine amidase activity"/>
    <property type="evidence" value="ECO:0007669"/>
    <property type="project" value="UniProtKB-EC"/>
</dbReference>
<dbReference type="SUPFAM" id="SSF53187">
    <property type="entry name" value="Zn-dependent exopeptidases"/>
    <property type="match status" value="1"/>
</dbReference>
<dbReference type="Gene3D" id="3.40.630.40">
    <property type="entry name" value="Zn-dependent exopeptidases"/>
    <property type="match status" value="1"/>
</dbReference>
<dbReference type="OrthoDB" id="9806267at2"/>
<keyword evidence="6" id="KW-1185">Reference proteome</keyword>
<evidence type="ECO:0000259" key="4">
    <source>
        <dbReference type="SMART" id="SM00646"/>
    </source>
</evidence>
<gene>
    <name evidence="5" type="ORF">FGM00_10925</name>
</gene>
<dbReference type="Pfam" id="PF01520">
    <property type="entry name" value="Amidase_3"/>
    <property type="match status" value="1"/>
</dbReference>
<dbReference type="SMART" id="SM00646">
    <property type="entry name" value="Ami_3"/>
    <property type="match status" value="1"/>
</dbReference>
<dbReference type="AlphaFoldDB" id="A0A5B7SU92"/>
<dbReference type="KEGG" id="asag:FGM00_10925"/>
<evidence type="ECO:0000313" key="6">
    <source>
        <dbReference type="Proteomes" id="UP000310017"/>
    </source>
</evidence>
<protein>
    <recommendedName>
        <fullName evidence="2">N-acetylmuramoyl-L-alanine amidase</fullName>
        <ecNumber evidence="2">3.5.1.28</ecNumber>
    </recommendedName>
</protein>
<name>A0A5B7SU92_9FLAO</name>
<dbReference type="PANTHER" id="PTHR30404:SF0">
    <property type="entry name" value="N-ACETYLMURAMOYL-L-ALANINE AMIDASE AMIC"/>
    <property type="match status" value="1"/>
</dbReference>
<dbReference type="Proteomes" id="UP000310017">
    <property type="component" value="Chromosome"/>
</dbReference>
<evidence type="ECO:0000256" key="2">
    <source>
        <dbReference type="ARBA" id="ARBA00011901"/>
    </source>
</evidence>
<sequence>MDILNYLLTAFIYLALLSICYGQSPTKQIVVIDPGHGGSDTGAIGVNGVAEKDIVLSIAKKLDSLNTILYDSRFDIYLTRCSDTLISLRDRTWLAKGLKADVFISLHCNQAVNKRAKGTEVYVDEKQKRYTKASIRMGNFIQDELHDMLGFRSRGVKLANFQVLRQTTDSCPAVLLELGFLSSIDEAGHLNKEEKHNGIGLAILESIIKNR</sequence>
<dbReference type="GO" id="GO:0030288">
    <property type="term" value="C:outer membrane-bounded periplasmic space"/>
    <property type="evidence" value="ECO:0007669"/>
    <property type="project" value="TreeGrafter"/>
</dbReference>
<reference evidence="5 6" key="1">
    <citation type="submission" date="2019-05" db="EMBL/GenBank/DDBJ databases">
        <title>Genome sequencing of F202Z8.</title>
        <authorList>
            <person name="Kwon Y.M."/>
        </authorList>
    </citation>
    <scope>NUCLEOTIDE SEQUENCE [LARGE SCALE GENOMIC DNA]</scope>
    <source>
        <strain evidence="5 6">F202Z8</strain>
    </source>
</reference>
<organism evidence="5 6">
    <name type="scientific">Aggregatimonas sangjinii</name>
    <dbReference type="NCBI Taxonomy" id="2583587"/>
    <lineage>
        <taxon>Bacteria</taxon>
        <taxon>Pseudomonadati</taxon>
        <taxon>Bacteroidota</taxon>
        <taxon>Flavobacteriia</taxon>
        <taxon>Flavobacteriales</taxon>
        <taxon>Flavobacteriaceae</taxon>
        <taxon>Aggregatimonas</taxon>
    </lineage>
</organism>
<dbReference type="CDD" id="cd02696">
    <property type="entry name" value="MurNAc-LAA"/>
    <property type="match status" value="1"/>
</dbReference>
<dbReference type="InterPro" id="IPR050695">
    <property type="entry name" value="N-acetylmuramoyl_amidase_3"/>
</dbReference>